<evidence type="ECO:0000259" key="1">
    <source>
        <dbReference type="PROSITE" id="PS51186"/>
    </source>
</evidence>
<dbReference type="InterPro" id="IPR053144">
    <property type="entry name" value="Acetyltransferase_Butenolide"/>
</dbReference>
<feature type="domain" description="N-acetyltransferase" evidence="1">
    <location>
        <begin position="1"/>
        <end position="136"/>
    </location>
</feature>
<evidence type="ECO:0000313" key="2">
    <source>
        <dbReference type="EMBL" id="ESL04060.1"/>
    </source>
</evidence>
<dbReference type="Pfam" id="PF13508">
    <property type="entry name" value="Acetyltransf_7"/>
    <property type="match status" value="1"/>
</dbReference>
<protein>
    <submittedName>
        <fullName evidence="2">Acetyltransferase, GNAT family</fullName>
    </submittedName>
</protein>
<proteinExistence type="predicted"/>
<evidence type="ECO:0000313" key="3">
    <source>
        <dbReference type="Proteomes" id="UP000018227"/>
    </source>
</evidence>
<organism evidence="2 3">
    <name type="scientific">Catonella morbi ATCC 51271</name>
    <dbReference type="NCBI Taxonomy" id="592026"/>
    <lineage>
        <taxon>Bacteria</taxon>
        <taxon>Bacillati</taxon>
        <taxon>Bacillota</taxon>
        <taxon>Clostridia</taxon>
        <taxon>Lachnospirales</taxon>
        <taxon>Lachnospiraceae</taxon>
        <taxon>Catonella</taxon>
    </lineage>
</organism>
<dbReference type="EMBL" id="ACIL03000005">
    <property type="protein sequence ID" value="ESL04060.1"/>
    <property type="molecule type" value="Genomic_DNA"/>
</dbReference>
<dbReference type="SUPFAM" id="SSF55729">
    <property type="entry name" value="Acyl-CoA N-acyltransferases (Nat)"/>
    <property type="match status" value="1"/>
</dbReference>
<dbReference type="HOGENOM" id="CLU_086503_5_0_9"/>
<dbReference type="eggNOG" id="COG0456">
    <property type="taxonomic scope" value="Bacteria"/>
</dbReference>
<accession>V2ZAV0</accession>
<dbReference type="InterPro" id="IPR000182">
    <property type="entry name" value="GNAT_dom"/>
</dbReference>
<gene>
    <name evidence="2" type="ORF">GCWU0000282_000406</name>
</gene>
<sequence>MEVILKEYAGYNEEEILGLYESLGWTNYTDNPALLKNAYLNSLKIYGAYVDDKLIGIIRVVGDGFSVIFIQDLLVHPEFQRKGVGTLLLKKVLCEYGSVYQKHLITEDTEKTELFYKSLGFVDNSDIGCKAFSKYN</sequence>
<keyword evidence="3" id="KW-1185">Reference proteome</keyword>
<dbReference type="OrthoDB" id="9775804at2"/>
<reference evidence="2 3" key="1">
    <citation type="submission" date="2013-06" db="EMBL/GenBank/DDBJ databases">
        <authorList>
            <person name="Weinstock G."/>
            <person name="Sodergren E."/>
            <person name="Clifton S."/>
            <person name="Fulton L."/>
            <person name="Fulton B."/>
            <person name="Courtney L."/>
            <person name="Fronick C."/>
            <person name="Harrison M."/>
            <person name="Strong C."/>
            <person name="Farmer C."/>
            <person name="Delahaunty K."/>
            <person name="Markovic C."/>
            <person name="Hall O."/>
            <person name="Minx P."/>
            <person name="Tomlinson C."/>
            <person name="Mitreva M."/>
            <person name="Nelson J."/>
            <person name="Hou S."/>
            <person name="Wollam A."/>
            <person name="Pepin K.H."/>
            <person name="Johnson M."/>
            <person name="Bhonagiri V."/>
            <person name="Nash W.E."/>
            <person name="Warren W."/>
            <person name="Chinwalla A."/>
            <person name="Mardis E.R."/>
            <person name="Wilson R.K."/>
        </authorList>
    </citation>
    <scope>NUCLEOTIDE SEQUENCE [LARGE SCALE GENOMIC DNA]</scope>
    <source>
        <strain evidence="2 3">ATCC 51271</strain>
    </source>
</reference>
<dbReference type="Gene3D" id="3.40.630.30">
    <property type="match status" value="1"/>
</dbReference>
<dbReference type="AlphaFoldDB" id="V2ZAV0"/>
<dbReference type="InterPro" id="IPR016181">
    <property type="entry name" value="Acyl_CoA_acyltransferase"/>
</dbReference>
<dbReference type="GO" id="GO:0016747">
    <property type="term" value="F:acyltransferase activity, transferring groups other than amino-acyl groups"/>
    <property type="evidence" value="ECO:0007669"/>
    <property type="project" value="InterPro"/>
</dbReference>
<dbReference type="Proteomes" id="UP000018227">
    <property type="component" value="Unassembled WGS sequence"/>
</dbReference>
<comment type="caution">
    <text evidence="2">The sequence shown here is derived from an EMBL/GenBank/DDBJ whole genome shotgun (WGS) entry which is preliminary data.</text>
</comment>
<name>V2ZAV0_9FIRM</name>
<dbReference type="STRING" id="592026.GCWU0000282_000406"/>
<dbReference type="CDD" id="cd04301">
    <property type="entry name" value="NAT_SF"/>
    <property type="match status" value="1"/>
</dbReference>
<dbReference type="RefSeq" id="WP_023353309.1">
    <property type="nucleotide sequence ID" value="NZ_KI535366.1"/>
</dbReference>
<dbReference type="PANTHER" id="PTHR43233:SF1">
    <property type="entry name" value="FAMILY N-ACETYLTRANSFERASE, PUTATIVE (AFU_ORTHOLOGUE AFUA_6G03350)-RELATED"/>
    <property type="match status" value="1"/>
</dbReference>
<dbReference type="PROSITE" id="PS51186">
    <property type="entry name" value="GNAT"/>
    <property type="match status" value="1"/>
</dbReference>
<dbReference type="PANTHER" id="PTHR43233">
    <property type="entry name" value="FAMILY N-ACETYLTRANSFERASE, PUTATIVE (AFU_ORTHOLOGUE AFUA_6G03350)-RELATED"/>
    <property type="match status" value="1"/>
</dbReference>
<keyword evidence="2" id="KW-0808">Transferase</keyword>